<dbReference type="EMBL" id="JALJOT010000002">
    <property type="protein sequence ID" value="KAK9917226.1"/>
    <property type="molecule type" value="Genomic_DNA"/>
</dbReference>
<protein>
    <recommendedName>
        <fullName evidence="6">Chlorophyll a-b binding protein, chloroplastic</fullName>
    </recommendedName>
</protein>
<evidence type="ECO:0000256" key="6">
    <source>
        <dbReference type="RuleBase" id="RU363080"/>
    </source>
</evidence>
<evidence type="ECO:0000313" key="8">
    <source>
        <dbReference type="Proteomes" id="UP001491310"/>
    </source>
</evidence>
<dbReference type="PANTHER" id="PTHR21649">
    <property type="entry name" value="CHLOROPHYLL A/B BINDING PROTEIN"/>
    <property type="match status" value="1"/>
</dbReference>
<comment type="function">
    <text evidence="6">The light-harvesting complex (LHC) functions as a light receptor, it captures and delivers excitation energy to photosystems with which it is closely associated.</text>
</comment>
<comment type="similarity">
    <text evidence="6">Belongs to the light-harvesting chlorophyll a/b-binding (LHC) protein family.</text>
</comment>
<dbReference type="InterPro" id="IPR022796">
    <property type="entry name" value="Chloroa_b-bind"/>
</dbReference>
<name>A0ABR2Z0N7_9CHLO</name>
<evidence type="ECO:0000256" key="1">
    <source>
        <dbReference type="ARBA" id="ARBA00022494"/>
    </source>
</evidence>
<dbReference type="InterPro" id="IPR001344">
    <property type="entry name" value="Chloro_AB-bd_pln"/>
</dbReference>
<keyword evidence="3 6" id="KW-0602">Photosynthesis</keyword>
<evidence type="ECO:0000256" key="4">
    <source>
        <dbReference type="ARBA" id="ARBA00022640"/>
    </source>
</evidence>
<evidence type="ECO:0000256" key="5">
    <source>
        <dbReference type="ARBA" id="ARBA00022991"/>
    </source>
</evidence>
<proteinExistence type="inferred from homology"/>
<reference evidence="7 8" key="1">
    <citation type="journal article" date="2024" name="Nat. Commun.">
        <title>Phylogenomics reveals the evolutionary origins of lichenization in chlorophyte algae.</title>
        <authorList>
            <person name="Puginier C."/>
            <person name="Libourel C."/>
            <person name="Otte J."/>
            <person name="Skaloud P."/>
            <person name="Haon M."/>
            <person name="Grisel S."/>
            <person name="Petersen M."/>
            <person name="Berrin J.G."/>
            <person name="Delaux P.M."/>
            <person name="Dal Grande F."/>
            <person name="Keller J."/>
        </authorList>
    </citation>
    <scope>NUCLEOTIDE SEQUENCE [LARGE SCALE GENOMIC DNA]</scope>
    <source>
        <strain evidence="7 8">SAG 216-7</strain>
    </source>
</reference>
<keyword evidence="5 6" id="KW-0157">Chromophore</keyword>
<keyword evidence="6" id="KW-0603">Photosystem I</keyword>
<comment type="caution">
    <text evidence="7">The sequence shown here is derived from an EMBL/GenBank/DDBJ whole genome shotgun (WGS) entry which is preliminary data.</text>
</comment>
<organism evidence="7 8">
    <name type="scientific">Coccomyxa subellipsoidea</name>
    <dbReference type="NCBI Taxonomy" id="248742"/>
    <lineage>
        <taxon>Eukaryota</taxon>
        <taxon>Viridiplantae</taxon>
        <taxon>Chlorophyta</taxon>
        <taxon>core chlorophytes</taxon>
        <taxon>Trebouxiophyceae</taxon>
        <taxon>Trebouxiophyceae incertae sedis</taxon>
        <taxon>Coccomyxaceae</taxon>
        <taxon>Coccomyxa</taxon>
    </lineage>
</organism>
<comment type="subcellular location">
    <subcellularLocation>
        <location evidence="6">Plastid</location>
        <location evidence="6">Chloroplast thylakoid membrane</location>
    </subcellularLocation>
</comment>
<keyword evidence="8" id="KW-1185">Reference proteome</keyword>
<gene>
    <name evidence="7" type="ORF">WJX75_002067</name>
</gene>
<sequence length="255" mass="27451">MNTSMLTSSFVARGAARPLQARPFASNGSRVCMKAGNWLPGSKTPAYLEDLPGSYGFDPLKLGEDPASLKWYVQSELVHSRFAMAAVAGILIPETLKAFGAVNLPVWYEAGKYAQESSPIPFNTLIALEIFAFNFVEIKRWQDFKKPGSQGEEGSFVGLEGFFKGTGENGYPGGIFDPLGLSKGPGYEAMKLREIKNGRLAMLAFIGFASQYLATGKGPIENLADHLANPLANNFTTNGTSLPAQAHPLLSVLKP</sequence>
<keyword evidence="2 6" id="KW-0150">Chloroplast</keyword>
<evidence type="ECO:0000256" key="2">
    <source>
        <dbReference type="ARBA" id="ARBA00022528"/>
    </source>
</evidence>
<evidence type="ECO:0000313" key="7">
    <source>
        <dbReference type="EMBL" id="KAK9917226.1"/>
    </source>
</evidence>
<keyword evidence="6" id="KW-0793">Thylakoid</keyword>
<dbReference type="Proteomes" id="UP001491310">
    <property type="component" value="Unassembled WGS sequence"/>
</dbReference>
<dbReference type="Gene3D" id="1.10.3460.10">
    <property type="entry name" value="Chlorophyll a/b binding protein domain"/>
    <property type="match status" value="1"/>
</dbReference>
<keyword evidence="6" id="KW-0604">Photosystem II</keyword>
<dbReference type="Pfam" id="PF00504">
    <property type="entry name" value="Chloroa_b-bind"/>
    <property type="match status" value="1"/>
</dbReference>
<keyword evidence="4 6" id="KW-0934">Plastid</keyword>
<keyword evidence="1 6" id="KW-0148">Chlorophyll</keyword>
<accession>A0ABR2Z0N7</accession>
<dbReference type="SUPFAM" id="SSF103511">
    <property type="entry name" value="Chlorophyll a-b binding protein"/>
    <property type="match status" value="1"/>
</dbReference>
<evidence type="ECO:0000256" key="3">
    <source>
        <dbReference type="ARBA" id="ARBA00022531"/>
    </source>
</evidence>